<keyword evidence="8" id="KW-0756">Sterol biosynthesis</keyword>
<evidence type="ECO:0000313" key="16">
    <source>
        <dbReference type="EMBL" id="MBW26736.1"/>
    </source>
</evidence>
<evidence type="ECO:0000256" key="6">
    <source>
        <dbReference type="ARBA" id="ARBA00022955"/>
    </source>
</evidence>
<evidence type="ECO:0000256" key="12">
    <source>
        <dbReference type="PIRSR" id="PIRSR601834-1"/>
    </source>
</evidence>
<evidence type="ECO:0000256" key="13">
    <source>
        <dbReference type="RuleBase" id="RU361226"/>
    </source>
</evidence>
<keyword evidence="14" id="KW-0472">Membrane</keyword>
<feature type="binding site" evidence="12">
    <location>
        <position position="115"/>
    </location>
    <ligand>
        <name>FAD</name>
        <dbReference type="ChEBI" id="CHEBI:57692"/>
    </ligand>
</feature>
<keyword evidence="14" id="KW-0812">Transmembrane</keyword>
<keyword evidence="4 12" id="KW-0285">Flavoprotein</keyword>
<sequence length="323" mass="35828">MGLTANQVVPIAIGVVVVVVGAAIANYFLNGAKKDKSSRTARSVGGAAASSKEPKTLLDPQEKYMLPLIEKEEISHDTRRFRFGLPSEKHILGLPVGQHIHLSATINDELVIRAYTPVSCDDDHGYVDLVVKVYKKNVHPKFPDGGKMSQHLESLKLGDRIAFRGPSGRLQYLGNGRFSIKKLRKDPAQIYEAEQVSLIAGGTGITPMLQLVREVLKHSDTDKTKLSLIFANQTEDDILLKPELDELAARYPEQFKLWYTLDRPKPEWTQGKGFVSDEMIKAQLFPPSPSALVLMCGPPPMVNYACIPALEKLGYPMERTFAY</sequence>
<keyword evidence="3" id="KW-0444">Lipid biosynthesis</keyword>
<organism evidence="16">
    <name type="scientific">Anopheles braziliensis</name>
    <dbReference type="NCBI Taxonomy" id="58242"/>
    <lineage>
        <taxon>Eukaryota</taxon>
        <taxon>Metazoa</taxon>
        <taxon>Ecdysozoa</taxon>
        <taxon>Arthropoda</taxon>
        <taxon>Hexapoda</taxon>
        <taxon>Insecta</taxon>
        <taxon>Pterygota</taxon>
        <taxon>Neoptera</taxon>
        <taxon>Endopterygota</taxon>
        <taxon>Diptera</taxon>
        <taxon>Nematocera</taxon>
        <taxon>Culicoidea</taxon>
        <taxon>Culicidae</taxon>
        <taxon>Anophelinae</taxon>
        <taxon>Anopheles</taxon>
    </lineage>
</organism>
<dbReference type="EC" id="1.6.2.2" evidence="13"/>
<feature type="binding site" evidence="12">
    <location>
        <position position="132"/>
    </location>
    <ligand>
        <name>FAD</name>
        <dbReference type="ChEBI" id="CHEBI:57692"/>
    </ligand>
</feature>
<feature type="transmembrane region" description="Helical" evidence="14">
    <location>
        <begin position="6"/>
        <end position="29"/>
    </location>
</feature>
<dbReference type="InterPro" id="IPR017938">
    <property type="entry name" value="Riboflavin_synthase-like_b-brl"/>
</dbReference>
<dbReference type="Gene3D" id="3.40.50.80">
    <property type="entry name" value="Nucleotide-binding domain of ferredoxin-NADP reductase (FNR) module"/>
    <property type="match status" value="1"/>
</dbReference>
<comment type="catalytic activity">
    <reaction evidence="13">
        <text>2 Fe(III)-[cytochrome b5] + NADH = 2 Fe(II)-[cytochrome b5] + NAD(+) + H(+)</text>
        <dbReference type="Rhea" id="RHEA:46680"/>
        <dbReference type="Rhea" id="RHEA-COMP:10438"/>
        <dbReference type="Rhea" id="RHEA-COMP:10439"/>
        <dbReference type="ChEBI" id="CHEBI:15378"/>
        <dbReference type="ChEBI" id="CHEBI:29033"/>
        <dbReference type="ChEBI" id="CHEBI:29034"/>
        <dbReference type="ChEBI" id="CHEBI:57540"/>
        <dbReference type="ChEBI" id="CHEBI:57945"/>
        <dbReference type="EC" id="1.6.2.2"/>
    </reaction>
</comment>
<keyword evidence="9 13" id="KW-0520">NAD</keyword>
<evidence type="ECO:0000256" key="4">
    <source>
        <dbReference type="ARBA" id="ARBA00022630"/>
    </source>
</evidence>
<evidence type="ECO:0000256" key="7">
    <source>
        <dbReference type="ARBA" id="ARBA00023002"/>
    </source>
</evidence>
<comment type="cofactor">
    <cofactor evidence="1 12 13">
        <name>FAD</name>
        <dbReference type="ChEBI" id="CHEBI:57692"/>
    </cofactor>
</comment>
<feature type="binding site" evidence="12">
    <location>
        <position position="206"/>
    </location>
    <ligand>
        <name>FAD</name>
        <dbReference type="ChEBI" id="CHEBI:57692"/>
    </ligand>
</feature>
<feature type="binding site" evidence="12">
    <location>
        <position position="149"/>
    </location>
    <ligand>
        <name>FAD</name>
        <dbReference type="ChEBI" id="CHEBI:57692"/>
    </ligand>
</feature>
<dbReference type="SUPFAM" id="SSF52343">
    <property type="entry name" value="Ferredoxin reductase-like, C-terminal NADP-linked domain"/>
    <property type="match status" value="1"/>
</dbReference>
<keyword evidence="7 13" id="KW-0560">Oxidoreductase</keyword>
<evidence type="ECO:0000256" key="8">
    <source>
        <dbReference type="ARBA" id="ARBA00023011"/>
    </source>
</evidence>
<dbReference type="InterPro" id="IPR017927">
    <property type="entry name" value="FAD-bd_FR_type"/>
</dbReference>
<evidence type="ECO:0000256" key="11">
    <source>
        <dbReference type="ARBA" id="ARBA00023221"/>
    </source>
</evidence>
<dbReference type="InterPro" id="IPR039261">
    <property type="entry name" value="FNR_nucleotide-bd"/>
</dbReference>
<name>A0A2M3ZDX5_9DIPT</name>
<dbReference type="Pfam" id="PF00970">
    <property type="entry name" value="FAD_binding_6"/>
    <property type="match status" value="1"/>
</dbReference>
<accession>A0A2M3ZDX5</accession>
<dbReference type="InterPro" id="IPR001433">
    <property type="entry name" value="OxRdtase_FAD/NAD-bd"/>
</dbReference>
<dbReference type="EMBL" id="GGFM01005985">
    <property type="protein sequence ID" value="MBW26736.1"/>
    <property type="molecule type" value="Transcribed_RNA"/>
</dbReference>
<dbReference type="GO" id="GO:0071949">
    <property type="term" value="F:FAD binding"/>
    <property type="evidence" value="ECO:0007669"/>
    <property type="project" value="TreeGrafter"/>
</dbReference>
<keyword evidence="11" id="KW-0753">Steroid metabolism</keyword>
<keyword evidence="6" id="KW-0752">Steroid biosynthesis</keyword>
<dbReference type="InterPro" id="IPR008333">
    <property type="entry name" value="Cbr1-like_FAD-bd_dom"/>
</dbReference>
<dbReference type="InterPro" id="IPR001834">
    <property type="entry name" value="CBR-like"/>
</dbReference>
<evidence type="ECO:0000256" key="5">
    <source>
        <dbReference type="ARBA" id="ARBA00022827"/>
    </source>
</evidence>
<feature type="domain" description="FAD-binding FR-type" evidence="15">
    <location>
        <begin position="61"/>
        <end position="173"/>
    </location>
</feature>
<evidence type="ECO:0000256" key="3">
    <source>
        <dbReference type="ARBA" id="ARBA00022516"/>
    </source>
</evidence>
<dbReference type="AlphaFoldDB" id="A0A2M3ZDX5"/>
<dbReference type="Pfam" id="PF00175">
    <property type="entry name" value="NAD_binding_1"/>
    <property type="match status" value="1"/>
</dbReference>
<dbReference type="FunFam" id="2.40.30.10:FF:000021">
    <property type="entry name" value="NADH-cytochrome b5 reductase"/>
    <property type="match status" value="1"/>
</dbReference>
<keyword evidence="10" id="KW-1207">Sterol metabolism</keyword>
<evidence type="ECO:0000256" key="14">
    <source>
        <dbReference type="SAM" id="Phobius"/>
    </source>
</evidence>
<evidence type="ECO:0000256" key="10">
    <source>
        <dbReference type="ARBA" id="ARBA00023166"/>
    </source>
</evidence>
<feature type="binding site" evidence="12">
    <location>
        <position position="148"/>
    </location>
    <ligand>
        <name>FAD</name>
        <dbReference type="ChEBI" id="CHEBI:57692"/>
    </ligand>
</feature>
<dbReference type="PRINTS" id="PR00406">
    <property type="entry name" value="CYTB5RDTASE"/>
</dbReference>
<dbReference type="FunFam" id="3.40.50.80:FF:000005">
    <property type="entry name" value="NADH-cytochrome b5 reductase"/>
    <property type="match status" value="1"/>
</dbReference>
<dbReference type="InterPro" id="IPR001709">
    <property type="entry name" value="Flavoprot_Pyr_Nucl_cyt_Rdtase"/>
</dbReference>
<dbReference type="SUPFAM" id="SSF63380">
    <property type="entry name" value="Riboflavin synthase domain-like"/>
    <property type="match status" value="1"/>
</dbReference>
<keyword evidence="14" id="KW-1133">Transmembrane helix</keyword>
<evidence type="ECO:0000256" key="2">
    <source>
        <dbReference type="ARBA" id="ARBA00006105"/>
    </source>
</evidence>
<dbReference type="PRINTS" id="PR00371">
    <property type="entry name" value="FPNCR"/>
</dbReference>
<dbReference type="GO" id="GO:0090524">
    <property type="term" value="F:cytochrome-b5 reductase activity, acting on NADH"/>
    <property type="evidence" value="ECO:0007669"/>
    <property type="project" value="UniProtKB-EC"/>
</dbReference>
<feature type="binding site" evidence="12">
    <location>
        <position position="147"/>
    </location>
    <ligand>
        <name>FAD</name>
        <dbReference type="ChEBI" id="CHEBI:57692"/>
    </ligand>
</feature>
<dbReference type="PANTHER" id="PTHR19370:SF185">
    <property type="entry name" value="NADH-CYTOCHROME B5 REDUCTASE"/>
    <property type="match status" value="1"/>
</dbReference>
<evidence type="ECO:0000256" key="1">
    <source>
        <dbReference type="ARBA" id="ARBA00001974"/>
    </source>
</evidence>
<dbReference type="PROSITE" id="PS51384">
    <property type="entry name" value="FAD_FR"/>
    <property type="match status" value="1"/>
</dbReference>
<keyword evidence="6" id="KW-0443">Lipid metabolism</keyword>
<dbReference type="GO" id="GO:0016126">
    <property type="term" value="P:sterol biosynthetic process"/>
    <property type="evidence" value="ECO:0007669"/>
    <property type="project" value="UniProtKB-KW"/>
</dbReference>
<reference evidence="16" key="1">
    <citation type="submission" date="2018-01" db="EMBL/GenBank/DDBJ databases">
        <title>An insight into the sialome of Amazonian anophelines.</title>
        <authorList>
            <person name="Ribeiro J.M."/>
            <person name="Scarpassa V."/>
            <person name="Calvo E."/>
        </authorList>
    </citation>
    <scope>NUCLEOTIDE SEQUENCE</scope>
    <source>
        <tissue evidence="16">Salivary glands</tissue>
    </source>
</reference>
<dbReference type="CDD" id="cd06183">
    <property type="entry name" value="cyt_b5_reduct_like"/>
    <property type="match status" value="1"/>
</dbReference>
<feature type="binding site" evidence="12">
    <location>
        <position position="130"/>
    </location>
    <ligand>
        <name>FAD</name>
        <dbReference type="ChEBI" id="CHEBI:57692"/>
    </ligand>
</feature>
<proteinExistence type="inferred from homology"/>
<keyword evidence="5 12" id="KW-0274">FAD</keyword>
<dbReference type="Gene3D" id="2.40.30.10">
    <property type="entry name" value="Translation factors"/>
    <property type="match status" value="1"/>
</dbReference>
<protein>
    <recommendedName>
        <fullName evidence="13">NADH-cytochrome b5 reductase</fullName>
        <ecNumber evidence="13">1.6.2.2</ecNumber>
    </recommendedName>
</protein>
<feature type="binding site" evidence="12">
    <location>
        <position position="113"/>
    </location>
    <ligand>
        <name>FAD</name>
        <dbReference type="ChEBI" id="CHEBI:57692"/>
    </ligand>
</feature>
<dbReference type="GO" id="GO:0005739">
    <property type="term" value="C:mitochondrion"/>
    <property type="evidence" value="ECO:0007669"/>
    <property type="project" value="TreeGrafter"/>
</dbReference>
<evidence type="ECO:0000256" key="9">
    <source>
        <dbReference type="ARBA" id="ARBA00023027"/>
    </source>
</evidence>
<evidence type="ECO:0000259" key="15">
    <source>
        <dbReference type="PROSITE" id="PS51384"/>
    </source>
</evidence>
<comment type="similarity">
    <text evidence="2 13">Belongs to the flavoprotein pyridine nucleotide cytochrome reductase family.</text>
</comment>
<dbReference type="PANTHER" id="PTHR19370">
    <property type="entry name" value="NADH-CYTOCHROME B5 REDUCTASE"/>
    <property type="match status" value="1"/>
</dbReference>